<dbReference type="EMBL" id="BONE01000093">
    <property type="protein sequence ID" value="GIF77519.1"/>
    <property type="molecule type" value="Genomic_DNA"/>
</dbReference>
<dbReference type="Proteomes" id="UP000604117">
    <property type="component" value="Unassembled WGS sequence"/>
</dbReference>
<dbReference type="PANTHER" id="PTHR37310:SF1">
    <property type="entry name" value="CYTOPLASMIC PROTEIN"/>
    <property type="match status" value="1"/>
</dbReference>
<sequence>MTTTTLPMLETYPQPIALDRVQLAATIDIIDDCAEACTTCADACLSEPDVAALTKCVRTNLDCADVCATTTRVLSRNTGHDLTTSRAMLVACAAACAACAAECALHAEMHEHCAICAEACRSCEQACNDLLAAIDGDS</sequence>
<evidence type="ECO:0008006" key="3">
    <source>
        <dbReference type="Google" id="ProtNLM"/>
    </source>
</evidence>
<comment type="caution">
    <text evidence="1">The sequence shown here is derived from an EMBL/GenBank/DDBJ whole genome shotgun (WGS) entry which is preliminary data.</text>
</comment>
<organism evidence="1 2">
    <name type="scientific">Asanoa siamensis</name>
    <dbReference type="NCBI Taxonomy" id="926357"/>
    <lineage>
        <taxon>Bacteria</taxon>
        <taxon>Bacillati</taxon>
        <taxon>Actinomycetota</taxon>
        <taxon>Actinomycetes</taxon>
        <taxon>Micromonosporales</taxon>
        <taxon>Micromonosporaceae</taxon>
        <taxon>Asanoa</taxon>
    </lineage>
</organism>
<proteinExistence type="predicted"/>
<gene>
    <name evidence="1" type="ORF">Asi02nite_70370</name>
</gene>
<protein>
    <recommendedName>
        <fullName evidence="3">Four-helix bundle copper-binding protein</fullName>
    </recommendedName>
</protein>
<dbReference type="RefSeq" id="WP_203718377.1">
    <property type="nucleotide sequence ID" value="NZ_BONE01000093.1"/>
</dbReference>
<reference evidence="1 2" key="1">
    <citation type="submission" date="2021-01" db="EMBL/GenBank/DDBJ databases">
        <title>Whole genome shotgun sequence of Asanoa siamensis NBRC 107932.</title>
        <authorList>
            <person name="Komaki H."/>
            <person name="Tamura T."/>
        </authorList>
    </citation>
    <scope>NUCLEOTIDE SEQUENCE [LARGE SCALE GENOMIC DNA]</scope>
    <source>
        <strain evidence="1 2">NBRC 107932</strain>
    </source>
</reference>
<dbReference type="InterPro" id="IPR005560">
    <property type="entry name" value="Csp_YhjQ"/>
</dbReference>
<dbReference type="PANTHER" id="PTHR37310">
    <property type="entry name" value="CYTOPLASMIC PROTEIN-RELATED"/>
    <property type="match status" value="1"/>
</dbReference>
<evidence type="ECO:0000313" key="2">
    <source>
        <dbReference type="Proteomes" id="UP000604117"/>
    </source>
</evidence>
<dbReference type="Gene3D" id="1.20.1270.360">
    <property type="match status" value="1"/>
</dbReference>
<evidence type="ECO:0000313" key="1">
    <source>
        <dbReference type="EMBL" id="GIF77519.1"/>
    </source>
</evidence>
<accession>A0ABQ4D1V6</accession>
<name>A0ABQ4D1V6_9ACTN</name>
<dbReference type="Pfam" id="PF03860">
    <property type="entry name" value="Csp"/>
    <property type="match status" value="1"/>
</dbReference>
<keyword evidence="2" id="KW-1185">Reference proteome</keyword>